<sequence length="254" mass="27719">MQRLTSDIGANLCDGMYQGEYHGSKKHAPDLDAVLARATHAGLEKIIVTGTSLQESREAVQLAQQLYCTVGCHPTRCGEFTAQGSTPEEYLAQLLQLIQDGCCTADGKRAVVVAVGEYFEQQLTLAEVSGLPLFLHCRDAAADLISILTPWRDRVAGGVVHSFDGTKQELADILDLDLYVGINGCSLRTEENLAVAASVPLERLLLETDSPWCEVKATHAGYRHVKTHFADIRKKEKWQPGAMVKGRNEPACIV</sequence>
<keyword evidence="3 7" id="KW-0479">Metal-binding</keyword>
<dbReference type="PROSITE" id="PS01091">
    <property type="entry name" value="TATD_3"/>
    <property type="match status" value="1"/>
</dbReference>
<dbReference type="InterPro" id="IPR018228">
    <property type="entry name" value="DNase_TatD-rel_CS"/>
</dbReference>
<reference evidence="8" key="3">
    <citation type="submission" date="2019-06" db="EMBL/GenBank/DDBJ databases">
        <authorList>
            <person name="Poynton C."/>
            <person name="Hasenbein S."/>
            <person name="Benoit J.B."/>
            <person name="Sepulveda M.S."/>
            <person name="Poelchau M.F."/>
            <person name="Murali S.C."/>
            <person name="Chen S."/>
            <person name="Glastad K.M."/>
            <person name="Werren J.H."/>
            <person name="Vineis J.H."/>
            <person name="Bowen J.L."/>
            <person name="Friedrich M."/>
            <person name="Jones J."/>
            <person name="Robertson H.M."/>
            <person name="Feyereisen R."/>
            <person name="Mechler-Hickson A."/>
            <person name="Mathers N."/>
            <person name="Lee C.E."/>
            <person name="Colbourne J.K."/>
            <person name="Biales A."/>
            <person name="Johnston J.S."/>
            <person name="Wellborn G.A."/>
            <person name="Rosendale A.J."/>
            <person name="Cridge A.G."/>
            <person name="Munoz-Torres M.C."/>
            <person name="Bain P.A."/>
            <person name="Manny A.R."/>
            <person name="Major K.M."/>
            <person name="Lambert F.N."/>
            <person name="Vulpe C.D."/>
            <person name="Tuck P."/>
            <person name="Blalock B.J."/>
            <person name="Lin Y.-Y."/>
            <person name="Smith M.E."/>
            <person name="Ochoa-Acuna H."/>
            <person name="Chen M.-J.M."/>
            <person name="Childers C.P."/>
            <person name="Qu J."/>
            <person name="Dugan S."/>
            <person name="Lee S.L."/>
            <person name="Chao H."/>
            <person name="Dinh H."/>
            <person name="Han Y."/>
            <person name="Doddapaneni H."/>
            <person name="Worley K.C."/>
            <person name="Muzny D.M."/>
            <person name="Gibbs R.A."/>
            <person name="Richards S."/>
        </authorList>
    </citation>
    <scope>NUCLEOTIDE SEQUENCE</scope>
    <source>
        <strain evidence="8">HAZT.00-mixed</strain>
        <tissue evidence="8">Whole organism</tissue>
    </source>
</reference>
<dbReference type="GO" id="GO:0046872">
    <property type="term" value="F:metal ion binding"/>
    <property type="evidence" value="ECO:0007669"/>
    <property type="project" value="UniProtKB-KW"/>
</dbReference>
<dbReference type="Gene3D" id="3.20.20.140">
    <property type="entry name" value="Metal-dependent hydrolases"/>
    <property type="match status" value="1"/>
</dbReference>
<dbReference type="PANTHER" id="PTHR10060:SF15">
    <property type="entry name" value="DEOXYRIBONUCLEASE TATDN1"/>
    <property type="match status" value="1"/>
</dbReference>
<dbReference type="GO" id="GO:0008296">
    <property type="term" value="F:3'-5'-DNA exonuclease activity"/>
    <property type="evidence" value="ECO:0007669"/>
    <property type="project" value="TreeGrafter"/>
</dbReference>
<evidence type="ECO:0000256" key="2">
    <source>
        <dbReference type="ARBA" id="ARBA00022722"/>
    </source>
</evidence>
<evidence type="ECO:0000256" key="6">
    <source>
        <dbReference type="ARBA" id="ARBA00045223"/>
    </source>
</evidence>
<dbReference type="GO" id="GO:0005829">
    <property type="term" value="C:cytosol"/>
    <property type="evidence" value="ECO:0007669"/>
    <property type="project" value="TreeGrafter"/>
</dbReference>
<evidence type="ECO:0000256" key="7">
    <source>
        <dbReference type="PIRSR" id="PIRSR005902-1"/>
    </source>
</evidence>
<organism evidence="8">
    <name type="scientific">Hyalella azteca</name>
    <name type="common">Amphipod</name>
    <dbReference type="NCBI Taxonomy" id="294128"/>
    <lineage>
        <taxon>Eukaryota</taxon>
        <taxon>Metazoa</taxon>
        <taxon>Ecdysozoa</taxon>
        <taxon>Arthropoda</taxon>
        <taxon>Crustacea</taxon>
        <taxon>Multicrustacea</taxon>
        <taxon>Malacostraca</taxon>
        <taxon>Eumalacostraca</taxon>
        <taxon>Peracarida</taxon>
        <taxon>Amphipoda</taxon>
        <taxon>Senticaudata</taxon>
        <taxon>Talitrida</taxon>
        <taxon>Talitroidea</taxon>
        <taxon>Hyalellidae</taxon>
        <taxon>Hyalella</taxon>
    </lineage>
</organism>
<dbReference type="InterPro" id="IPR032466">
    <property type="entry name" value="Metal_Hydrolase"/>
</dbReference>
<comment type="caution">
    <text evidence="8">The sequence shown here is derived from an EMBL/GenBank/DDBJ whole genome shotgun (WGS) entry which is preliminary data.</text>
</comment>
<dbReference type="PANTHER" id="PTHR10060">
    <property type="entry name" value="TATD FAMILY DEOXYRIBONUCLEASE"/>
    <property type="match status" value="1"/>
</dbReference>
<keyword evidence="2" id="KW-0540">Nuclease</keyword>
<dbReference type="EMBL" id="JQDR03013009">
    <property type="protein sequence ID" value="KAA0190305.1"/>
    <property type="molecule type" value="Genomic_DNA"/>
</dbReference>
<protein>
    <recommendedName>
        <fullName evidence="5">Deoxyribonuclease TATDN1</fullName>
    </recommendedName>
</protein>
<reference evidence="8" key="2">
    <citation type="journal article" date="2018" name="Environ. Sci. Technol.">
        <title>The Toxicogenome of Hyalella azteca: A Model for Sediment Ecotoxicology and Evolutionary Toxicology.</title>
        <authorList>
            <person name="Poynton H.C."/>
            <person name="Hasenbein S."/>
            <person name="Benoit J.B."/>
            <person name="Sepulveda M.S."/>
            <person name="Poelchau M.F."/>
            <person name="Hughes D.S.T."/>
            <person name="Murali S.C."/>
            <person name="Chen S."/>
            <person name="Glastad K.M."/>
            <person name="Goodisman M.A.D."/>
            <person name="Werren J.H."/>
            <person name="Vineis J.H."/>
            <person name="Bowen J.L."/>
            <person name="Friedrich M."/>
            <person name="Jones J."/>
            <person name="Robertson H.M."/>
            <person name="Feyereisen R."/>
            <person name="Mechler-Hickson A."/>
            <person name="Mathers N."/>
            <person name="Lee C.E."/>
            <person name="Colbourne J.K."/>
            <person name="Biales A."/>
            <person name="Johnston J.S."/>
            <person name="Wellborn G.A."/>
            <person name="Rosendale A.J."/>
            <person name="Cridge A.G."/>
            <person name="Munoz-Torres M.C."/>
            <person name="Bain P.A."/>
            <person name="Manny A.R."/>
            <person name="Major K.M."/>
            <person name="Lambert F.N."/>
            <person name="Vulpe C.D."/>
            <person name="Tuck P."/>
            <person name="Blalock B.J."/>
            <person name="Lin Y.Y."/>
            <person name="Smith M.E."/>
            <person name="Ochoa-Acuna H."/>
            <person name="Chen M.M."/>
            <person name="Childers C.P."/>
            <person name="Qu J."/>
            <person name="Dugan S."/>
            <person name="Lee S.L."/>
            <person name="Chao H."/>
            <person name="Dinh H."/>
            <person name="Han Y."/>
            <person name="Doddapaneni H."/>
            <person name="Worley K.C."/>
            <person name="Muzny D.M."/>
            <person name="Gibbs R.A."/>
            <person name="Richards S."/>
        </authorList>
    </citation>
    <scope>NUCLEOTIDE SEQUENCE</scope>
    <source>
        <strain evidence="8">HAZT.00-mixed</strain>
        <tissue evidence="8">Whole organism</tissue>
    </source>
</reference>
<dbReference type="CDD" id="cd01310">
    <property type="entry name" value="TatD_DNAse"/>
    <property type="match status" value="1"/>
</dbReference>
<evidence type="ECO:0000256" key="4">
    <source>
        <dbReference type="ARBA" id="ARBA00022801"/>
    </source>
</evidence>
<dbReference type="InterPro" id="IPR001130">
    <property type="entry name" value="TatD-like"/>
</dbReference>
<dbReference type="InterPro" id="IPR050891">
    <property type="entry name" value="TatD-type_Hydrolase"/>
</dbReference>
<dbReference type="Pfam" id="PF01026">
    <property type="entry name" value="TatD_DNase"/>
    <property type="match status" value="1"/>
</dbReference>
<evidence type="ECO:0000313" key="8">
    <source>
        <dbReference type="EMBL" id="KAA0190305.1"/>
    </source>
</evidence>
<dbReference type="Proteomes" id="UP000711488">
    <property type="component" value="Unassembled WGS sequence"/>
</dbReference>
<reference evidence="8" key="1">
    <citation type="submission" date="2014-08" db="EMBL/GenBank/DDBJ databases">
        <authorList>
            <person name="Murali S."/>
            <person name="Richards S."/>
            <person name="Bandaranaike D."/>
            <person name="Bellair M."/>
            <person name="Blankenburg K."/>
            <person name="Chao H."/>
            <person name="Dinh H."/>
            <person name="Doddapaneni H."/>
            <person name="Dugan-Rocha S."/>
            <person name="Elkadiri S."/>
            <person name="Gnanaolivu R."/>
            <person name="Hughes D."/>
            <person name="Lee S."/>
            <person name="Li M."/>
            <person name="Ming W."/>
            <person name="Munidasa M."/>
            <person name="Muniz J."/>
            <person name="Nguyen L."/>
            <person name="Osuji N."/>
            <person name="Pu L.-L."/>
            <person name="Puazo M."/>
            <person name="Skinner E."/>
            <person name="Qu C."/>
            <person name="Quiroz J."/>
            <person name="Raj R."/>
            <person name="Weissenberger G."/>
            <person name="Xin Y."/>
            <person name="Zou X."/>
            <person name="Han Y."/>
            <person name="Worley K."/>
            <person name="Muzny D."/>
            <person name="Gibbs R."/>
        </authorList>
    </citation>
    <scope>NUCLEOTIDE SEQUENCE</scope>
    <source>
        <strain evidence="8">HAZT.00-mixed</strain>
        <tissue evidence="8">Whole organism</tissue>
    </source>
</reference>
<dbReference type="AlphaFoldDB" id="A0A6A0GX79"/>
<dbReference type="PIRSF" id="PIRSF005902">
    <property type="entry name" value="DNase_TatD"/>
    <property type="match status" value="1"/>
</dbReference>
<accession>A0A6A0GX79</accession>
<evidence type="ECO:0000256" key="1">
    <source>
        <dbReference type="ARBA" id="ARBA00009275"/>
    </source>
</evidence>
<name>A0A6A0GX79_HYAAZ</name>
<evidence type="ECO:0000256" key="3">
    <source>
        <dbReference type="ARBA" id="ARBA00022723"/>
    </source>
</evidence>
<dbReference type="SUPFAM" id="SSF51556">
    <property type="entry name" value="Metallo-dependent hydrolases"/>
    <property type="match status" value="1"/>
</dbReference>
<gene>
    <name evidence="8" type="ORF">HAZT_HAZT009137</name>
</gene>
<dbReference type="OrthoDB" id="6079689at2759"/>
<feature type="binding site" evidence="7">
    <location>
        <position position="209"/>
    </location>
    <ligand>
        <name>a divalent metal cation</name>
        <dbReference type="ChEBI" id="CHEBI:60240"/>
        <label>1</label>
    </ligand>
</feature>
<feature type="binding site" evidence="7">
    <location>
        <position position="136"/>
    </location>
    <ligand>
        <name>a divalent metal cation</name>
        <dbReference type="ChEBI" id="CHEBI:60240"/>
        <label>2</label>
    </ligand>
</feature>
<evidence type="ECO:0000256" key="5">
    <source>
        <dbReference type="ARBA" id="ARBA00039767"/>
    </source>
</evidence>
<comment type="function">
    <text evidence="6">Deoxyribonuclease which catalyzes (in vitro) the decatenation of kinetoplast DNA, which are circular DNA catenated to each other, producing linear DNA molecules. Plays an important role in chromosomal segregation and cell cycle progression during eye development probably via its DNA decatenation activity.</text>
</comment>
<keyword evidence="4" id="KW-0378">Hydrolase</keyword>
<comment type="similarity">
    <text evidence="1">Belongs to the metallo-dependent hydrolases superfamily. TatD-type hydrolase family.</text>
</comment>
<feature type="binding site" evidence="7">
    <location>
        <position position="161"/>
    </location>
    <ligand>
        <name>a divalent metal cation</name>
        <dbReference type="ChEBI" id="CHEBI:60240"/>
        <label>2</label>
    </ligand>
</feature>
<proteinExistence type="inferred from homology"/>